<evidence type="ECO:0000256" key="5">
    <source>
        <dbReference type="ARBA" id="ARBA00023136"/>
    </source>
</evidence>
<dbReference type="EMBL" id="FNCC01000008">
    <property type="protein sequence ID" value="SDG51100.1"/>
    <property type="molecule type" value="Genomic_DNA"/>
</dbReference>
<feature type="transmembrane region" description="Helical" evidence="6">
    <location>
        <begin position="112"/>
        <end position="132"/>
    </location>
</feature>
<keyword evidence="5 6" id="KW-0472">Membrane</keyword>
<evidence type="ECO:0000313" key="7">
    <source>
        <dbReference type="EMBL" id="SDG51100.1"/>
    </source>
</evidence>
<dbReference type="Pfam" id="PF03706">
    <property type="entry name" value="LPG_synthase_TM"/>
    <property type="match status" value="1"/>
</dbReference>
<feature type="transmembrane region" description="Helical" evidence="6">
    <location>
        <begin position="144"/>
        <end position="164"/>
    </location>
</feature>
<protein>
    <submittedName>
        <fullName evidence="7">Lysylphosphatidylglycerol synthase TM region</fullName>
    </submittedName>
</protein>
<proteinExistence type="predicted"/>
<evidence type="ECO:0000256" key="2">
    <source>
        <dbReference type="ARBA" id="ARBA00022475"/>
    </source>
</evidence>
<evidence type="ECO:0000256" key="6">
    <source>
        <dbReference type="SAM" id="Phobius"/>
    </source>
</evidence>
<dbReference type="RefSeq" id="WP_176946856.1">
    <property type="nucleotide sequence ID" value="NZ_FNCC01000008.1"/>
</dbReference>
<keyword evidence="4 6" id="KW-1133">Transmembrane helix</keyword>
<accession>A0A1G7UWI7</accession>
<reference evidence="8" key="1">
    <citation type="submission" date="2016-10" db="EMBL/GenBank/DDBJ databases">
        <authorList>
            <person name="Varghese N."/>
            <person name="Submissions S."/>
        </authorList>
    </citation>
    <scope>NUCLEOTIDE SEQUENCE [LARGE SCALE GENOMIC DNA]</scope>
    <source>
        <strain evidence="8">CGMCC 4.3506</strain>
    </source>
</reference>
<feature type="transmembrane region" description="Helical" evidence="6">
    <location>
        <begin position="225"/>
        <end position="248"/>
    </location>
</feature>
<name>A0A1G7UWI7_9PSEU</name>
<dbReference type="Proteomes" id="UP000199623">
    <property type="component" value="Unassembled WGS sequence"/>
</dbReference>
<dbReference type="STRING" id="200378.SAMN05216553_108417"/>
<dbReference type="AlphaFoldDB" id="A0A1G7UWI7"/>
<evidence type="ECO:0000313" key="8">
    <source>
        <dbReference type="Proteomes" id="UP000199623"/>
    </source>
</evidence>
<feature type="transmembrane region" description="Helical" evidence="6">
    <location>
        <begin position="195"/>
        <end position="213"/>
    </location>
</feature>
<feature type="transmembrane region" description="Helical" evidence="6">
    <location>
        <begin position="268"/>
        <end position="292"/>
    </location>
</feature>
<evidence type="ECO:0000256" key="3">
    <source>
        <dbReference type="ARBA" id="ARBA00022692"/>
    </source>
</evidence>
<organism evidence="7 8">
    <name type="scientific">Lentzea fradiae</name>
    <dbReference type="NCBI Taxonomy" id="200378"/>
    <lineage>
        <taxon>Bacteria</taxon>
        <taxon>Bacillati</taxon>
        <taxon>Actinomycetota</taxon>
        <taxon>Actinomycetes</taxon>
        <taxon>Pseudonocardiales</taxon>
        <taxon>Pseudonocardiaceae</taxon>
        <taxon>Lentzea</taxon>
    </lineage>
</organism>
<keyword evidence="8" id="KW-1185">Reference proteome</keyword>
<sequence length="316" mass="33548">MGALLTLTAAALLCWWSLSGVDWATLPDAVRRAHPGLVVAAVAGYTVAFCVLDTAAFTLVYRKHLAAAVPVRHVATIVCGKQLLGVVFSPLTKLVATLYFHRRWRVPVLRTLGATEVLTVADTIVLVGLVVVGTGTVDGMPAGASVLAALMALALALFLLWAWLPAARGVLPRLRRNAFLSVLVQTSPAQMLAQLGLRSCLVLAMAASWWSLLLANGVDLDFGRLVQFCSVFLVVVQLPVSVAGYGGPQGACVLLLSDAWGLMSREDAAVLSLLWSTAYLVSRVVIGFLFAVPAVRLLRVDEKGSGRAEHDQARTG</sequence>
<dbReference type="InterPro" id="IPR022791">
    <property type="entry name" value="L-PG_synthase/AglD"/>
</dbReference>
<gene>
    <name evidence="7" type="ORF">SAMN05216553_108417</name>
</gene>
<comment type="subcellular location">
    <subcellularLocation>
        <location evidence="1">Cell membrane</location>
        <topology evidence="1">Multi-pass membrane protein</topology>
    </subcellularLocation>
</comment>
<evidence type="ECO:0000256" key="4">
    <source>
        <dbReference type="ARBA" id="ARBA00022989"/>
    </source>
</evidence>
<keyword evidence="3 6" id="KW-0812">Transmembrane</keyword>
<dbReference type="GO" id="GO:0005886">
    <property type="term" value="C:plasma membrane"/>
    <property type="evidence" value="ECO:0007669"/>
    <property type="project" value="UniProtKB-SubCell"/>
</dbReference>
<evidence type="ECO:0000256" key="1">
    <source>
        <dbReference type="ARBA" id="ARBA00004651"/>
    </source>
</evidence>
<keyword evidence="2" id="KW-1003">Cell membrane</keyword>
<feature type="transmembrane region" description="Helical" evidence="6">
    <location>
        <begin position="36"/>
        <end position="61"/>
    </location>
</feature>